<dbReference type="KEGG" id="tva:4741562"/>
<reference evidence="1" key="2">
    <citation type="journal article" date="2007" name="Science">
        <title>Draft genome sequence of the sexually transmitted pathogen Trichomonas vaginalis.</title>
        <authorList>
            <person name="Carlton J.M."/>
            <person name="Hirt R.P."/>
            <person name="Silva J.C."/>
            <person name="Delcher A.L."/>
            <person name="Schatz M."/>
            <person name="Zhao Q."/>
            <person name="Wortman J.R."/>
            <person name="Bidwell S.L."/>
            <person name="Alsmark U.C.M."/>
            <person name="Besteiro S."/>
            <person name="Sicheritz-Ponten T."/>
            <person name="Noel C.J."/>
            <person name="Dacks J.B."/>
            <person name="Foster P.G."/>
            <person name="Simillion C."/>
            <person name="Van de Peer Y."/>
            <person name="Miranda-Saavedra D."/>
            <person name="Barton G.J."/>
            <person name="Westrop G.D."/>
            <person name="Mueller S."/>
            <person name="Dessi D."/>
            <person name="Fiori P.L."/>
            <person name="Ren Q."/>
            <person name="Paulsen I."/>
            <person name="Zhang H."/>
            <person name="Bastida-Corcuera F.D."/>
            <person name="Simoes-Barbosa A."/>
            <person name="Brown M.T."/>
            <person name="Hayes R.D."/>
            <person name="Mukherjee M."/>
            <person name="Okumura C.Y."/>
            <person name="Schneider R."/>
            <person name="Smith A.J."/>
            <person name="Vanacova S."/>
            <person name="Villalvazo M."/>
            <person name="Haas B.J."/>
            <person name="Pertea M."/>
            <person name="Feldblyum T.V."/>
            <person name="Utterback T.R."/>
            <person name="Shu C.L."/>
            <person name="Osoegawa K."/>
            <person name="de Jong P.J."/>
            <person name="Hrdy I."/>
            <person name="Horvathova L."/>
            <person name="Zubacova Z."/>
            <person name="Dolezal P."/>
            <person name="Malik S.B."/>
            <person name="Logsdon J.M. Jr."/>
            <person name="Henze K."/>
            <person name="Gupta A."/>
            <person name="Wang C.C."/>
            <person name="Dunne R.L."/>
            <person name="Upcroft J.A."/>
            <person name="Upcroft P."/>
            <person name="White O."/>
            <person name="Salzberg S.L."/>
            <person name="Tang P."/>
            <person name="Chiu C.-H."/>
            <person name="Lee Y.-S."/>
            <person name="Embley T.M."/>
            <person name="Coombs G.H."/>
            <person name="Mottram J.C."/>
            <person name="Tachezy J."/>
            <person name="Fraser-Liggett C.M."/>
            <person name="Johnson P.J."/>
        </authorList>
    </citation>
    <scope>NUCLEOTIDE SEQUENCE [LARGE SCALE GENOMIC DNA]</scope>
    <source>
        <strain evidence="1">G3</strain>
    </source>
</reference>
<dbReference type="RefSeq" id="XP_001296857.1">
    <property type="nucleotide sequence ID" value="XM_001296856.1"/>
</dbReference>
<proteinExistence type="predicted"/>
<dbReference type="EMBL" id="DS115644">
    <property type="protein sequence ID" value="EAX83927.1"/>
    <property type="molecule type" value="Genomic_DNA"/>
</dbReference>
<reference evidence="1" key="1">
    <citation type="submission" date="2006-10" db="EMBL/GenBank/DDBJ databases">
        <authorList>
            <person name="Amadeo P."/>
            <person name="Zhao Q."/>
            <person name="Wortman J."/>
            <person name="Fraser-Liggett C."/>
            <person name="Carlton J."/>
        </authorList>
    </citation>
    <scope>NUCLEOTIDE SEQUENCE</scope>
    <source>
        <strain evidence="1">G3</strain>
    </source>
</reference>
<dbReference type="VEuPathDB" id="TrichDB:TVAG_310770"/>
<protein>
    <submittedName>
        <fullName evidence="1">Uncharacterized protein</fullName>
    </submittedName>
</protein>
<name>A2GFY8_TRIV3</name>
<sequence length="163" mass="18191">MKEPILCHITCITIPRVLPSDIYVSYIFNGESGSLPSYSADEPVLTTEDQIALEWDTKEPLNMFLSLNAFNKNGYRYQIGNGEIQIPIEVIRAEKKPTLLIEIDSKIGKFTITIQFEKGIYDDEVNAADSPAVKGTLAPLEQYSEIISQLKTQADKIHPASDV</sequence>
<evidence type="ECO:0000313" key="2">
    <source>
        <dbReference type="Proteomes" id="UP000001542"/>
    </source>
</evidence>
<keyword evidence="2" id="KW-1185">Reference proteome</keyword>
<dbReference type="VEuPathDB" id="TrichDB:TVAGG3_0035170"/>
<dbReference type="Proteomes" id="UP000001542">
    <property type="component" value="Unassembled WGS sequence"/>
</dbReference>
<gene>
    <name evidence="1" type="ORF">TVAG_310770</name>
</gene>
<accession>A2GFY8</accession>
<organism evidence="1 2">
    <name type="scientific">Trichomonas vaginalis (strain ATCC PRA-98 / G3)</name>
    <dbReference type="NCBI Taxonomy" id="412133"/>
    <lineage>
        <taxon>Eukaryota</taxon>
        <taxon>Metamonada</taxon>
        <taxon>Parabasalia</taxon>
        <taxon>Trichomonadida</taxon>
        <taxon>Trichomonadidae</taxon>
        <taxon>Trichomonas</taxon>
    </lineage>
</organism>
<dbReference type="AlphaFoldDB" id="A2GFY8"/>
<evidence type="ECO:0000313" key="1">
    <source>
        <dbReference type="EMBL" id="EAX83927.1"/>
    </source>
</evidence>
<dbReference type="InParanoid" id="A2GFY8"/>